<comment type="caution">
    <text evidence="1">The sequence shown here is derived from an EMBL/GenBank/DDBJ whole genome shotgun (WGS) entry which is preliminary data.</text>
</comment>
<dbReference type="EMBL" id="JAHLFW010000098">
    <property type="protein sequence ID" value="MBU3839015.1"/>
    <property type="molecule type" value="Genomic_DNA"/>
</dbReference>
<protein>
    <submittedName>
        <fullName evidence="1">Uncharacterized protein</fullName>
    </submittedName>
</protein>
<gene>
    <name evidence="1" type="ORF">H9777_12035</name>
</gene>
<accession>A0A948TE22</accession>
<sequence length="10" mass="1272">MHPYQRLSIQ</sequence>
<proteinExistence type="predicted"/>
<dbReference type="Proteomes" id="UP000783796">
    <property type="component" value="Unassembled WGS sequence"/>
</dbReference>
<organism evidence="1 2">
    <name type="scientific">Candidatus Phocaeicola faecigallinarum</name>
    <dbReference type="NCBI Taxonomy" id="2838732"/>
    <lineage>
        <taxon>Bacteria</taxon>
        <taxon>Pseudomonadati</taxon>
        <taxon>Bacteroidota</taxon>
        <taxon>Bacteroidia</taxon>
        <taxon>Bacteroidales</taxon>
        <taxon>Bacteroidaceae</taxon>
        <taxon>Phocaeicola</taxon>
    </lineage>
</organism>
<reference evidence="1" key="2">
    <citation type="submission" date="2021-04" db="EMBL/GenBank/DDBJ databases">
        <authorList>
            <person name="Gilroy R."/>
        </authorList>
    </citation>
    <scope>NUCLEOTIDE SEQUENCE</scope>
    <source>
        <strain evidence="1">G4-2901</strain>
    </source>
</reference>
<reference evidence="1" key="1">
    <citation type="journal article" date="2021" name="PeerJ">
        <title>Extensive microbial diversity within the chicken gut microbiome revealed by metagenomics and culture.</title>
        <authorList>
            <person name="Gilroy R."/>
            <person name="Ravi A."/>
            <person name="Getino M."/>
            <person name="Pursley I."/>
            <person name="Horton D.L."/>
            <person name="Alikhan N.F."/>
            <person name="Baker D."/>
            <person name="Gharbi K."/>
            <person name="Hall N."/>
            <person name="Watson M."/>
            <person name="Adriaenssens E.M."/>
            <person name="Foster-Nyarko E."/>
            <person name="Jarju S."/>
            <person name="Secka A."/>
            <person name="Antonio M."/>
            <person name="Oren A."/>
            <person name="Chaudhuri R.R."/>
            <person name="La Ragione R."/>
            <person name="Hildebrand F."/>
            <person name="Pallen M.J."/>
        </authorList>
    </citation>
    <scope>NUCLEOTIDE SEQUENCE</scope>
    <source>
        <strain evidence="1">G4-2901</strain>
    </source>
</reference>
<name>A0A948TE22_9BACT</name>
<evidence type="ECO:0000313" key="1">
    <source>
        <dbReference type="EMBL" id="MBU3839015.1"/>
    </source>
</evidence>
<evidence type="ECO:0000313" key="2">
    <source>
        <dbReference type="Proteomes" id="UP000783796"/>
    </source>
</evidence>